<dbReference type="SUPFAM" id="SSF46548">
    <property type="entry name" value="alpha-helical ferredoxin"/>
    <property type="match status" value="1"/>
</dbReference>
<evidence type="ECO:0000313" key="9">
    <source>
        <dbReference type="Proteomes" id="UP000244152"/>
    </source>
</evidence>
<dbReference type="InterPro" id="IPR017896">
    <property type="entry name" value="4Fe4S_Fe-S-bd"/>
</dbReference>
<keyword evidence="4 6" id="KW-0408">Iron</keyword>
<comment type="cofactor">
    <cofactor evidence="6">
        <name>[4Fe-4S] cluster</name>
        <dbReference type="ChEBI" id="CHEBI:49883"/>
    </cofactor>
    <text evidence="6">Binds 2 [4Fe-4S] clusters.</text>
</comment>
<evidence type="ECO:0000313" key="8">
    <source>
        <dbReference type="EMBL" id="PTQ83516.1"/>
    </source>
</evidence>
<accession>A0A2T5II66</accession>
<dbReference type="GO" id="GO:0051539">
    <property type="term" value="F:4 iron, 4 sulfur cluster binding"/>
    <property type="evidence" value="ECO:0007669"/>
    <property type="project" value="UniProtKB-UniRule"/>
</dbReference>
<dbReference type="PROSITE" id="PS51379">
    <property type="entry name" value="4FE4S_FER_2"/>
    <property type="match status" value="2"/>
</dbReference>
<feature type="domain" description="4Fe-4S ferredoxin-type" evidence="7">
    <location>
        <begin position="71"/>
        <end position="102"/>
    </location>
</feature>
<name>A0A2T5II66_9PROT</name>
<comment type="catalytic activity">
    <reaction evidence="6">
        <text>(R)-lactate + A = pyruvate + AH2</text>
        <dbReference type="Rhea" id="RHEA:15089"/>
        <dbReference type="ChEBI" id="CHEBI:13193"/>
        <dbReference type="ChEBI" id="CHEBI:15361"/>
        <dbReference type="ChEBI" id="CHEBI:16004"/>
        <dbReference type="ChEBI" id="CHEBI:17499"/>
    </reaction>
</comment>
<dbReference type="Proteomes" id="UP000244152">
    <property type="component" value="Unassembled WGS sequence"/>
</dbReference>
<evidence type="ECO:0000256" key="6">
    <source>
        <dbReference type="PIRNR" id="PIRNR000139"/>
    </source>
</evidence>
<sequence length="462" mass="50260">MKPVDLPSDFSSDPLLRLRREISDEASQCVACGLCVPHCPSYRVTLSEADSPRGRIALMSGVAAGCIPMNARFALHMDRCLTCRACEAVCPNHVRFGQLIDDAREMISSPPLEVRRNNPGVRVSRFRKWVERELIAQPSRIDALRPLLRFYQRSGLQEWVRKSGLLGKTKLALLEAQVPFIDKPRSSSWSPVYPAVGKPRGEVGLFLGCVARVADVTTLDATLFVLNQLGYTVHVPSAQTCCGALHRHRGDADAAEQLERQNVQAFAGLDAGLDLGAIITTASGCGAQLSEYSSFPDWQRTTRAPAVGPQTGSETTKRSPPKFLDISEFLAGAEGWEDVRLQPLPYKILVHEPCTLRNVLRASAYAYKLLERIPQAQVVPLAGNDQCCGAAGTYFLDQTEISAALLEDKVTALKAGQACYLATSNVGCALHIATGLRQAGLGIEVIHPVTLIARQMGMQSLK</sequence>
<feature type="domain" description="4Fe-4S ferredoxin-type" evidence="7">
    <location>
        <begin position="18"/>
        <end position="49"/>
    </location>
</feature>
<keyword evidence="5 6" id="KW-0411">Iron-sulfur</keyword>
<evidence type="ECO:0000256" key="2">
    <source>
        <dbReference type="ARBA" id="ARBA00022723"/>
    </source>
</evidence>
<dbReference type="Pfam" id="PF02754">
    <property type="entry name" value="CCG"/>
    <property type="match status" value="2"/>
</dbReference>
<dbReference type="AlphaFoldDB" id="A0A2T5II66"/>
<dbReference type="Pfam" id="PF13183">
    <property type="entry name" value="Fer4_8"/>
    <property type="match status" value="1"/>
</dbReference>
<evidence type="ECO:0000259" key="7">
    <source>
        <dbReference type="PROSITE" id="PS51379"/>
    </source>
</evidence>
<evidence type="ECO:0000256" key="3">
    <source>
        <dbReference type="ARBA" id="ARBA00022737"/>
    </source>
</evidence>
<dbReference type="InterPro" id="IPR009051">
    <property type="entry name" value="Helical_ferredxn"/>
</dbReference>
<dbReference type="EC" id="1.1.99.14" evidence="6"/>
<protein>
    <recommendedName>
        <fullName evidence="6">Glycolate oxidase iron-sulfur subunit</fullName>
        <ecNumber evidence="6">1.1.99.14</ecNumber>
    </recommendedName>
</protein>
<proteinExistence type="predicted"/>
<evidence type="ECO:0000256" key="1">
    <source>
        <dbReference type="ARBA" id="ARBA00022485"/>
    </source>
</evidence>
<comment type="catalytic activity">
    <reaction evidence="6">
        <text>glycolate + A = glyoxylate + AH2</text>
        <dbReference type="Rhea" id="RHEA:21264"/>
        <dbReference type="ChEBI" id="CHEBI:13193"/>
        <dbReference type="ChEBI" id="CHEBI:17499"/>
        <dbReference type="ChEBI" id="CHEBI:29805"/>
        <dbReference type="ChEBI" id="CHEBI:36655"/>
        <dbReference type="EC" id="1.1.99.14"/>
    </reaction>
</comment>
<dbReference type="RefSeq" id="WP_107761024.1">
    <property type="nucleotide sequence ID" value="NZ_QAOK01000001.1"/>
</dbReference>
<evidence type="ECO:0000256" key="5">
    <source>
        <dbReference type="ARBA" id="ARBA00023014"/>
    </source>
</evidence>
<dbReference type="EMBL" id="QAOK01000001">
    <property type="protein sequence ID" value="PTQ83516.1"/>
    <property type="molecule type" value="Genomic_DNA"/>
</dbReference>
<dbReference type="PROSITE" id="PS00198">
    <property type="entry name" value="4FE4S_FER_1"/>
    <property type="match status" value="2"/>
</dbReference>
<dbReference type="GO" id="GO:0019154">
    <property type="term" value="F:glycolate dehydrogenase activity"/>
    <property type="evidence" value="ECO:0007669"/>
    <property type="project" value="UniProtKB-EC"/>
</dbReference>
<keyword evidence="3" id="KW-0677">Repeat</keyword>
<dbReference type="PANTHER" id="PTHR32479">
    <property type="entry name" value="GLYCOLATE OXIDASE IRON-SULFUR SUBUNIT"/>
    <property type="match status" value="1"/>
</dbReference>
<dbReference type="PIRSF" id="PIRSF000139">
    <property type="entry name" value="Glc_ox_4Fe-4S"/>
    <property type="match status" value="1"/>
</dbReference>
<comment type="function">
    <text evidence="6">Component of a complex that catalyzes the oxidation of glycolate to glyoxylate.</text>
</comment>
<dbReference type="PANTHER" id="PTHR32479:SF17">
    <property type="entry name" value="GLYCOLATE OXIDASE IRON-SULFUR SUBUNIT"/>
    <property type="match status" value="1"/>
</dbReference>
<dbReference type="InterPro" id="IPR012257">
    <property type="entry name" value="Glc_ox_4Fe-4S"/>
</dbReference>
<comment type="caution">
    <text evidence="8">The sequence shown here is derived from an EMBL/GenBank/DDBJ whole genome shotgun (WGS) entry which is preliminary data.</text>
</comment>
<keyword evidence="1 6" id="KW-0004">4Fe-4S</keyword>
<evidence type="ECO:0000256" key="4">
    <source>
        <dbReference type="ARBA" id="ARBA00023004"/>
    </source>
</evidence>
<keyword evidence="6" id="KW-0249">Electron transport</keyword>
<gene>
    <name evidence="8" type="ORF">C8R21_101210</name>
</gene>
<dbReference type="GO" id="GO:0046872">
    <property type="term" value="F:metal ion binding"/>
    <property type="evidence" value="ECO:0007669"/>
    <property type="project" value="UniProtKB-UniRule"/>
</dbReference>
<dbReference type="InterPro" id="IPR004017">
    <property type="entry name" value="Cys_rich_dom"/>
</dbReference>
<dbReference type="InterPro" id="IPR017900">
    <property type="entry name" value="4Fe4S_Fe_S_CS"/>
</dbReference>
<keyword evidence="2 6" id="KW-0479">Metal-binding</keyword>
<dbReference type="Gene3D" id="1.10.1060.10">
    <property type="entry name" value="Alpha-helical ferredoxin"/>
    <property type="match status" value="1"/>
</dbReference>
<organism evidence="8 9">
    <name type="scientific">Nitrosospira multiformis</name>
    <dbReference type="NCBI Taxonomy" id="1231"/>
    <lineage>
        <taxon>Bacteria</taxon>
        <taxon>Pseudomonadati</taxon>
        <taxon>Pseudomonadota</taxon>
        <taxon>Betaproteobacteria</taxon>
        <taxon>Nitrosomonadales</taxon>
        <taxon>Nitrosomonadaceae</taxon>
        <taxon>Nitrosospira</taxon>
    </lineage>
</organism>
<reference evidence="8 9" key="1">
    <citation type="submission" date="2018-04" db="EMBL/GenBank/DDBJ databases">
        <title>Active sludge and wastewater microbial communities from Klosterneuburg, Austria.</title>
        <authorList>
            <person name="Wagner M."/>
        </authorList>
    </citation>
    <scope>NUCLEOTIDE SEQUENCE [LARGE SCALE GENOMIC DNA]</scope>
    <source>
        <strain evidence="8 9">Nl12</strain>
    </source>
</reference>
<keyword evidence="6" id="KW-0813">Transport</keyword>